<feature type="region of interest" description="Disordered" evidence="1">
    <location>
        <begin position="233"/>
        <end position="329"/>
    </location>
</feature>
<accession>A0A6A5BWF9</accession>
<sequence>MSAVTLRRKNMNRIELVPLRGSNMAQQQNGGGGGTSEGEKIPSTSSSSRSAKLVEERSSLIRKPPINDRMAHKKMALSDRATAFPHVSDFRTFGKEEILESVLDKINSLSNHSYFVCGSDLNSSSHPQTEGKTPLVISGKAPSTFSSDSMPSTISQYQRHYIEWKNTKQIAESTKQIAEAIKRKEHSVPFATFGVFSMGDSVYKNDFVTEEKLKMRKSQIEIEESKSYILNNPWEKNEDEANVKEKEGQEESIAQPENADNGGSTNSQVIHSNNQVVESQTQDNLQQKQSPITSATSTAPTTDVPVAKSPEDIPNACSSPPNDQSEDLPEEISQAPHHEVMMTNITKPTEFDSTSIFSIASSRRSQRPPASVISSSYSSFSMSKKGIKGGKPKYMQRPFTTSLIEPRLKNLTSNTSFLPPIVSSPPSRHSSEIVDIRNFTPISSRHGFPRKNTFNSVVRSTKMIDELLSTN</sequence>
<dbReference type="VEuPathDB" id="AmoebaDB:NF0057200"/>
<dbReference type="OrthoDB" id="10379963at2759"/>
<keyword evidence="3" id="KW-1185">Reference proteome</keyword>
<reference evidence="2 3" key="1">
    <citation type="journal article" date="2019" name="Sci. Rep.">
        <title>Nanopore sequencing improves the draft genome of the human pathogenic amoeba Naegleria fowleri.</title>
        <authorList>
            <person name="Liechti N."/>
            <person name="Schurch N."/>
            <person name="Bruggmann R."/>
            <person name="Wittwer M."/>
        </authorList>
    </citation>
    <scope>NUCLEOTIDE SEQUENCE [LARGE SCALE GENOMIC DNA]</scope>
    <source>
        <strain evidence="2 3">ATCC 30894</strain>
    </source>
</reference>
<evidence type="ECO:0000256" key="1">
    <source>
        <dbReference type="SAM" id="MobiDB-lite"/>
    </source>
</evidence>
<dbReference type="VEuPathDB" id="AmoebaDB:FDP41_002042"/>
<feature type="compositionally biased region" description="Basic residues" evidence="1">
    <location>
        <begin position="1"/>
        <end position="11"/>
    </location>
</feature>
<dbReference type="RefSeq" id="XP_044563685.1">
    <property type="nucleotide sequence ID" value="XM_044705194.1"/>
</dbReference>
<organism evidence="2 3">
    <name type="scientific">Naegleria fowleri</name>
    <name type="common">Brain eating amoeba</name>
    <dbReference type="NCBI Taxonomy" id="5763"/>
    <lineage>
        <taxon>Eukaryota</taxon>
        <taxon>Discoba</taxon>
        <taxon>Heterolobosea</taxon>
        <taxon>Tetramitia</taxon>
        <taxon>Eutetramitia</taxon>
        <taxon>Vahlkampfiidae</taxon>
        <taxon>Naegleria</taxon>
    </lineage>
</organism>
<protein>
    <submittedName>
        <fullName evidence="2">Uncharacterized protein</fullName>
    </submittedName>
</protein>
<comment type="caution">
    <text evidence="2">The sequence shown here is derived from an EMBL/GenBank/DDBJ whole genome shotgun (WGS) entry which is preliminary data.</text>
</comment>
<dbReference type="EMBL" id="VFQX01000028">
    <property type="protein sequence ID" value="KAF0978972.1"/>
    <property type="molecule type" value="Genomic_DNA"/>
</dbReference>
<feature type="compositionally biased region" description="Polar residues" evidence="1">
    <location>
        <begin position="261"/>
        <end position="289"/>
    </location>
</feature>
<evidence type="ECO:0000313" key="3">
    <source>
        <dbReference type="Proteomes" id="UP000444721"/>
    </source>
</evidence>
<feature type="compositionally biased region" description="Basic and acidic residues" evidence="1">
    <location>
        <begin position="235"/>
        <end position="249"/>
    </location>
</feature>
<feature type="region of interest" description="Disordered" evidence="1">
    <location>
        <begin position="1"/>
        <end position="56"/>
    </location>
</feature>
<feature type="compositionally biased region" description="Low complexity" evidence="1">
    <location>
        <begin position="290"/>
        <end position="307"/>
    </location>
</feature>
<dbReference type="AlphaFoldDB" id="A0A6A5BWF9"/>
<evidence type="ECO:0000313" key="2">
    <source>
        <dbReference type="EMBL" id="KAF0978972.1"/>
    </source>
</evidence>
<dbReference type="Proteomes" id="UP000444721">
    <property type="component" value="Unassembled WGS sequence"/>
</dbReference>
<dbReference type="GeneID" id="68109260"/>
<proteinExistence type="predicted"/>
<name>A0A6A5BWF9_NAEFO</name>
<gene>
    <name evidence="2" type="ORF">FDP41_002042</name>
</gene>
<dbReference type="OMA" id="LNNPWEK"/>
<dbReference type="VEuPathDB" id="AmoebaDB:NfTy_033930"/>